<feature type="domain" description="C2H2-type" evidence="9">
    <location>
        <begin position="58"/>
        <end position="85"/>
    </location>
</feature>
<feature type="region of interest" description="Disordered" evidence="8">
    <location>
        <begin position="1"/>
        <end position="52"/>
    </location>
</feature>
<dbReference type="PROSITE" id="PS50157">
    <property type="entry name" value="ZINC_FINGER_C2H2_2"/>
    <property type="match status" value="2"/>
</dbReference>
<dbReference type="AlphaFoldDB" id="A0AAV9AUN0"/>
<evidence type="ECO:0000313" key="10">
    <source>
        <dbReference type="EMBL" id="KAK1267830.1"/>
    </source>
</evidence>
<accession>A0AAV9AUN0</accession>
<dbReference type="SMART" id="SM00355">
    <property type="entry name" value="ZnF_C2H2"/>
    <property type="match status" value="2"/>
</dbReference>
<dbReference type="GO" id="GO:0000976">
    <property type="term" value="F:transcription cis-regulatory region binding"/>
    <property type="evidence" value="ECO:0007669"/>
    <property type="project" value="TreeGrafter"/>
</dbReference>
<evidence type="ECO:0000313" key="11">
    <source>
        <dbReference type="Proteomes" id="UP001179952"/>
    </source>
</evidence>
<dbReference type="InterPro" id="IPR013087">
    <property type="entry name" value="Znf_C2H2_type"/>
</dbReference>
<dbReference type="PROSITE" id="PS00028">
    <property type="entry name" value="ZINC_FINGER_C2H2_1"/>
    <property type="match status" value="2"/>
</dbReference>
<dbReference type="Proteomes" id="UP001179952">
    <property type="component" value="Unassembled WGS sequence"/>
</dbReference>
<reference evidence="10" key="1">
    <citation type="journal article" date="2023" name="Nat. Commun.">
        <title>Diploid and tetraploid genomes of Acorus and the evolution of monocots.</title>
        <authorList>
            <person name="Ma L."/>
            <person name="Liu K.W."/>
            <person name="Li Z."/>
            <person name="Hsiao Y.Y."/>
            <person name="Qi Y."/>
            <person name="Fu T."/>
            <person name="Tang G.D."/>
            <person name="Zhang D."/>
            <person name="Sun W.H."/>
            <person name="Liu D.K."/>
            <person name="Li Y."/>
            <person name="Chen G.Z."/>
            <person name="Liu X.D."/>
            <person name="Liao X.Y."/>
            <person name="Jiang Y.T."/>
            <person name="Yu X."/>
            <person name="Hao Y."/>
            <person name="Huang J."/>
            <person name="Zhao X.W."/>
            <person name="Ke S."/>
            <person name="Chen Y.Y."/>
            <person name="Wu W.L."/>
            <person name="Hsu J.L."/>
            <person name="Lin Y.F."/>
            <person name="Huang M.D."/>
            <person name="Li C.Y."/>
            <person name="Huang L."/>
            <person name="Wang Z.W."/>
            <person name="Zhao X."/>
            <person name="Zhong W.Y."/>
            <person name="Peng D.H."/>
            <person name="Ahmad S."/>
            <person name="Lan S."/>
            <person name="Zhang J.S."/>
            <person name="Tsai W.C."/>
            <person name="Van de Peer Y."/>
            <person name="Liu Z.J."/>
        </authorList>
    </citation>
    <scope>NUCLEOTIDE SEQUENCE</scope>
    <source>
        <strain evidence="10">SCP</strain>
    </source>
</reference>
<evidence type="ECO:0000259" key="9">
    <source>
        <dbReference type="PROSITE" id="PS50157"/>
    </source>
</evidence>
<organism evidence="10 11">
    <name type="scientific">Acorus gramineus</name>
    <name type="common">Dwarf sweet flag</name>
    <dbReference type="NCBI Taxonomy" id="55184"/>
    <lineage>
        <taxon>Eukaryota</taxon>
        <taxon>Viridiplantae</taxon>
        <taxon>Streptophyta</taxon>
        <taxon>Embryophyta</taxon>
        <taxon>Tracheophyta</taxon>
        <taxon>Spermatophyta</taxon>
        <taxon>Magnoliopsida</taxon>
        <taxon>Liliopsida</taxon>
        <taxon>Acoraceae</taxon>
        <taxon>Acorus</taxon>
    </lineage>
</organism>
<keyword evidence="5" id="KW-0805">Transcription regulation</keyword>
<keyword evidence="3 7" id="KW-0863">Zinc-finger</keyword>
<reference evidence="10" key="2">
    <citation type="submission" date="2023-06" db="EMBL/GenBank/DDBJ databases">
        <authorList>
            <person name="Ma L."/>
            <person name="Liu K.-W."/>
            <person name="Li Z."/>
            <person name="Hsiao Y.-Y."/>
            <person name="Qi Y."/>
            <person name="Fu T."/>
            <person name="Tang G."/>
            <person name="Zhang D."/>
            <person name="Sun W.-H."/>
            <person name="Liu D.-K."/>
            <person name="Li Y."/>
            <person name="Chen G.-Z."/>
            <person name="Liu X.-D."/>
            <person name="Liao X.-Y."/>
            <person name="Jiang Y.-T."/>
            <person name="Yu X."/>
            <person name="Hao Y."/>
            <person name="Huang J."/>
            <person name="Zhao X.-W."/>
            <person name="Ke S."/>
            <person name="Chen Y.-Y."/>
            <person name="Wu W.-L."/>
            <person name="Hsu J.-L."/>
            <person name="Lin Y.-F."/>
            <person name="Huang M.-D."/>
            <person name="Li C.-Y."/>
            <person name="Huang L."/>
            <person name="Wang Z.-W."/>
            <person name="Zhao X."/>
            <person name="Zhong W.-Y."/>
            <person name="Peng D.-H."/>
            <person name="Ahmad S."/>
            <person name="Lan S."/>
            <person name="Zhang J.-S."/>
            <person name="Tsai W.-C."/>
            <person name="Van De Peer Y."/>
            <person name="Liu Z.-J."/>
        </authorList>
    </citation>
    <scope>NUCLEOTIDE SEQUENCE</scope>
    <source>
        <strain evidence="10">SCP</strain>
        <tissue evidence="10">Leaves</tissue>
    </source>
</reference>
<dbReference type="PANTHER" id="PTHR45988:SF18">
    <property type="entry name" value="C2H2-TYPE ZINC FINGER FAMILY PROTEIN"/>
    <property type="match status" value="1"/>
</dbReference>
<keyword evidence="2" id="KW-0677">Repeat</keyword>
<evidence type="ECO:0000256" key="6">
    <source>
        <dbReference type="ARBA" id="ARBA00023163"/>
    </source>
</evidence>
<evidence type="ECO:0000256" key="2">
    <source>
        <dbReference type="ARBA" id="ARBA00022737"/>
    </source>
</evidence>
<feature type="compositionally biased region" description="Polar residues" evidence="8">
    <location>
        <begin position="17"/>
        <end position="26"/>
    </location>
</feature>
<evidence type="ECO:0000256" key="7">
    <source>
        <dbReference type="PROSITE-ProRule" id="PRU00042"/>
    </source>
</evidence>
<proteinExistence type="predicted"/>
<feature type="compositionally biased region" description="Low complexity" evidence="8">
    <location>
        <begin position="43"/>
        <end position="52"/>
    </location>
</feature>
<dbReference type="InterPro" id="IPR036236">
    <property type="entry name" value="Znf_C2H2_sf"/>
</dbReference>
<name>A0AAV9AUN0_ACOGR</name>
<dbReference type="GO" id="GO:0008270">
    <property type="term" value="F:zinc ion binding"/>
    <property type="evidence" value="ECO:0007669"/>
    <property type="project" value="UniProtKB-KW"/>
</dbReference>
<evidence type="ECO:0000256" key="4">
    <source>
        <dbReference type="ARBA" id="ARBA00022833"/>
    </source>
</evidence>
<dbReference type="Pfam" id="PF13912">
    <property type="entry name" value="zf-C2H2_6"/>
    <property type="match status" value="2"/>
</dbReference>
<evidence type="ECO:0000256" key="3">
    <source>
        <dbReference type="ARBA" id="ARBA00022771"/>
    </source>
</evidence>
<keyword evidence="4" id="KW-0862">Zinc</keyword>
<protein>
    <submittedName>
        <fullName evidence="10">Zinc finger protein AZF2</fullName>
    </submittedName>
</protein>
<keyword evidence="6" id="KW-0804">Transcription</keyword>
<comment type="caution">
    <text evidence="10">The sequence shown here is derived from an EMBL/GenBank/DDBJ whole genome shotgun (WGS) entry which is preliminary data.</text>
</comment>
<keyword evidence="1" id="KW-0479">Metal-binding</keyword>
<dbReference type="PANTHER" id="PTHR45988">
    <property type="entry name" value="C2H2 TYPE ZINC FINGER TRANSCRIPTION FACTOR FAMILY-RELATED"/>
    <property type="match status" value="1"/>
</dbReference>
<dbReference type="GO" id="GO:0003700">
    <property type="term" value="F:DNA-binding transcription factor activity"/>
    <property type="evidence" value="ECO:0007669"/>
    <property type="project" value="InterPro"/>
</dbReference>
<gene>
    <name evidence="10" type="ORF">QJS04_geneDACA005181</name>
</gene>
<dbReference type="InterPro" id="IPR044653">
    <property type="entry name" value="AZF1/2/3-like"/>
</dbReference>
<dbReference type="EMBL" id="JAUJYN010000006">
    <property type="protein sequence ID" value="KAK1267830.1"/>
    <property type="molecule type" value="Genomic_DNA"/>
</dbReference>
<dbReference type="GO" id="GO:0005634">
    <property type="term" value="C:nucleus"/>
    <property type="evidence" value="ECO:0007669"/>
    <property type="project" value="TreeGrafter"/>
</dbReference>
<keyword evidence="11" id="KW-1185">Reference proteome</keyword>
<feature type="domain" description="C2H2-type" evidence="9">
    <location>
        <begin position="159"/>
        <end position="186"/>
    </location>
</feature>
<evidence type="ECO:0000256" key="5">
    <source>
        <dbReference type="ARBA" id="ARBA00023015"/>
    </source>
</evidence>
<evidence type="ECO:0000256" key="1">
    <source>
        <dbReference type="ARBA" id="ARBA00022723"/>
    </source>
</evidence>
<dbReference type="SUPFAM" id="SSF57667">
    <property type="entry name" value="beta-beta-alpha zinc fingers"/>
    <property type="match status" value="2"/>
</dbReference>
<sequence length="228" mass="25290">MEEAEENEQLAEAADHMTTTHQSSSEAAPDPRPPRKRCTPEASSSVTKNSTSSSSRRWTCRICGRSFAVKNALFGHMRSHRREQRPHQTLAAAATHAEWEAAAALLLLSRGGSDGNASCGKTLDSYQALEGYRASNSYNKKKKKKKGWSADEHVPLKEYRCKKCEKVFPSGQALGGHMTLHLNERPTEEEEVVVPPQPIEKEEEEGAPQPTVEPTAGHLYFQFNKMDG</sequence>
<evidence type="ECO:0000256" key="8">
    <source>
        <dbReference type="SAM" id="MobiDB-lite"/>
    </source>
</evidence>
<dbReference type="Gene3D" id="3.30.160.60">
    <property type="entry name" value="Classic Zinc Finger"/>
    <property type="match status" value="2"/>
</dbReference>
<feature type="region of interest" description="Disordered" evidence="8">
    <location>
        <begin position="184"/>
        <end position="217"/>
    </location>
</feature>